<keyword evidence="3" id="KW-1185">Reference proteome</keyword>
<dbReference type="EMBL" id="JACEIK010000369">
    <property type="protein sequence ID" value="MCD7455811.1"/>
    <property type="molecule type" value="Genomic_DNA"/>
</dbReference>
<dbReference type="PROSITE" id="PS50011">
    <property type="entry name" value="PROTEIN_KINASE_DOM"/>
    <property type="match status" value="1"/>
</dbReference>
<dbReference type="InterPro" id="IPR011009">
    <property type="entry name" value="Kinase-like_dom_sf"/>
</dbReference>
<dbReference type="Pfam" id="PF00069">
    <property type="entry name" value="Pkinase"/>
    <property type="match status" value="1"/>
</dbReference>
<evidence type="ECO:0000313" key="2">
    <source>
        <dbReference type="EMBL" id="MCD7455811.1"/>
    </source>
</evidence>
<dbReference type="SMART" id="SM00220">
    <property type="entry name" value="S_TKc"/>
    <property type="match status" value="1"/>
</dbReference>
<dbReference type="PANTHER" id="PTHR48011:SF32">
    <property type="entry name" value="MITOGEN-ACTIVATED PROTEIN KINASE KINASE KINASE NPK1-LIKE"/>
    <property type="match status" value="1"/>
</dbReference>
<proteinExistence type="predicted"/>
<gene>
    <name evidence="2" type="ORF">HAX54_029665</name>
</gene>
<dbReference type="PANTHER" id="PTHR48011">
    <property type="entry name" value="CCR4-NOT TRANSCRIPTIONAL COMPLEX SUBUNIT CAF120-RELATED"/>
    <property type="match status" value="1"/>
</dbReference>
<reference evidence="2 3" key="1">
    <citation type="journal article" date="2021" name="BMC Genomics">
        <title>Datura genome reveals duplications of psychoactive alkaloid biosynthetic genes and high mutation rate following tissue culture.</title>
        <authorList>
            <person name="Rajewski A."/>
            <person name="Carter-House D."/>
            <person name="Stajich J."/>
            <person name="Litt A."/>
        </authorList>
    </citation>
    <scope>NUCLEOTIDE SEQUENCE [LARGE SCALE GENOMIC DNA]</scope>
    <source>
        <strain evidence="2">AR-01</strain>
    </source>
</reference>
<sequence>MVNNIVAAVKCADICRSISLQQEAEILTTLKGCPYVVQFFGADVSIDNDNISTYNLFLEYACGGLLQDLIINSKRGMIKMSELEVGFYAYQLLKAIQHVHKKGWIHCDIKPANILVFDNATNERGGMHKLKLADIGLSLRVDEGMAYVTGTPLSNRGTLLYAPVESLTCGFHDKA</sequence>
<organism evidence="2 3">
    <name type="scientific">Datura stramonium</name>
    <name type="common">Jimsonweed</name>
    <name type="synonym">Common thornapple</name>
    <dbReference type="NCBI Taxonomy" id="4076"/>
    <lineage>
        <taxon>Eukaryota</taxon>
        <taxon>Viridiplantae</taxon>
        <taxon>Streptophyta</taxon>
        <taxon>Embryophyta</taxon>
        <taxon>Tracheophyta</taxon>
        <taxon>Spermatophyta</taxon>
        <taxon>Magnoliopsida</taxon>
        <taxon>eudicotyledons</taxon>
        <taxon>Gunneridae</taxon>
        <taxon>Pentapetalae</taxon>
        <taxon>asterids</taxon>
        <taxon>lamiids</taxon>
        <taxon>Solanales</taxon>
        <taxon>Solanaceae</taxon>
        <taxon>Solanoideae</taxon>
        <taxon>Datureae</taxon>
        <taxon>Datura</taxon>
    </lineage>
</organism>
<protein>
    <recommendedName>
        <fullName evidence="1">Protein kinase domain-containing protein</fullName>
    </recommendedName>
</protein>
<dbReference type="InterPro" id="IPR052751">
    <property type="entry name" value="Plant_MAPKKK"/>
</dbReference>
<dbReference type="Gene3D" id="1.10.510.10">
    <property type="entry name" value="Transferase(Phosphotransferase) domain 1"/>
    <property type="match status" value="1"/>
</dbReference>
<dbReference type="InterPro" id="IPR000719">
    <property type="entry name" value="Prot_kinase_dom"/>
</dbReference>
<dbReference type="Proteomes" id="UP000823775">
    <property type="component" value="Unassembled WGS sequence"/>
</dbReference>
<accession>A0ABS8SAH3</accession>
<comment type="caution">
    <text evidence="2">The sequence shown here is derived from an EMBL/GenBank/DDBJ whole genome shotgun (WGS) entry which is preliminary data.</text>
</comment>
<dbReference type="SUPFAM" id="SSF56112">
    <property type="entry name" value="Protein kinase-like (PK-like)"/>
    <property type="match status" value="1"/>
</dbReference>
<feature type="domain" description="Protein kinase" evidence="1">
    <location>
        <begin position="1"/>
        <end position="175"/>
    </location>
</feature>
<evidence type="ECO:0000313" key="3">
    <source>
        <dbReference type="Proteomes" id="UP000823775"/>
    </source>
</evidence>
<evidence type="ECO:0000259" key="1">
    <source>
        <dbReference type="PROSITE" id="PS50011"/>
    </source>
</evidence>
<name>A0ABS8SAH3_DATST</name>